<evidence type="ECO:0000256" key="5">
    <source>
        <dbReference type="ARBA" id="ARBA00022692"/>
    </source>
</evidence>
<evidence type="ECO:0000313" key="10">
    <source>
        <dbReference type="EMBL" id="RPF58244.1"/>
    </source>
</evidence>
<feature type="domain" description="ABC transmembrane type-1" evidence="9">
    <location>
        <begin position="57"/>
        <end position="259"/>
    </location>
</feature>
<evidence type="ECO:0000259" key="9">
    <source>
        <dbReference type="PROSITE" id="PS50928"/>
    </source>
</evidence>
<dbReference type="PANTHER" id="PTHR42929">
    <property type="entry name" value="INNER MEMBRANE ABC TRANSPORTER PERMEASE PROTEIN YDCU-RELATED-RELATED"/>
    <property type="match status" value="1"/>
</dbReference>
<evidence type="ECO:0000256" key="4">
    <source>
        <dbReference type="ARBA" id="ARBA00022475"/>
    </source>
</evidence>
<dbReference type="PROSITE" id="PS50928">
    <property type="entry name" value="ABC_TM1"/>
    <property type="match status" value="1"/>
</dbReference>
<keyword evidence="3 8" id="KW-0813">Transport</keyword>
<feature type="transmembrane region" description="Helical" evidence="8">
    <location>
        <begin position="53"/>
        <end position="78"/>
    </location>
</feature>
<dbReference type="GO" id="GO:0055085">
    <property type="term" value="P:transmembrane transport"/>
    <property type="evidence" value="ECO:0007669"/>
    <property type="project" value="InterPro"/>
</dbReference>
<gene>
    <name evidence="10" type="ORF">EDD62_0888</name>
</gene>
<name>A0A3N5BK43_9BACL</name>
<keyword evidence="7 8" id="KW-0472">Membrane</keyword>
<dbReference type="Proteomes" id="UP000277108">
    <property type="component" value="Unassembled WGS sequence"/>
</dbReference>
<keyword evidence="11" id="KW-1185">Reference proteome</keyword>
<reference evidence="10 11" key="1">
    <citation type="submission" date="2018-11" db="EMBL/GenBank/DDBJ databases">
        <title>Genomic Encyclopedia of Type Strains, Phase IV (KMG-IV): sequencing the most valuable type-strain genomes for metagenomic binning, comparative biology and taxonomic classification.</title>
        <authorList>
            <person name="Goeker M."/>
        </authorList>
    </citation>
    <scope>NUCLEOTIDE SEQUENCE [LARGE SCALE GENOMIC DNA]</scope>
    <source>
        <strain evidence="10 11">DSM 29158</strain>
    </source>
</reference>
<evidence type="ECO:0000256" key="7">
    <source>
        <dbReference type="ARBA" id="ARBA00023136"/>
    </source>
</evidence>
<feature type="transmembrane region" description="Helical" evidence="8">
    <location>
        <begin position="90"/>
        <end position="115"/>
    </location>
</feature>
<feature type="transmembrane region" description="Helical" evidence="8">
    <location>
        <begin position="237"/>
        <end position="259"/>
    </location>
</feature>
<dbReference type="Pfam" id="PF00528">
    <property type="entry name" value="BPD_transp_1"/>
    <property type="match status" value="1"/>
</dbReference>
<dbReference type="InterPro" id="IPR000515">
    <property type="entry name" value="MetI-like"/>
</dbReference>
<dbReference type="CDD" id="cd06261">
    <property type="entry name" value="TM_PBP2"/>
    <property type="match status" value="1"/>
</dbReference>
<dbReference type="PANTHER" id="PTHR42929:SF1">
    <property type="entry name" value="INNER MEMBRANE ABC TRANSPORTER PERMEASE PROTEIN YDCU-RELATED"/>
    <property type="match status" value="1"/>
</dbReference>
<comment type="subcellular location">
    <subcellularLocation>
        <location evidence="1 8">Cell membrane</location>
        <topology evidence="1 8">Multi-pass membrane protein</topology>
    </subcellularLocation>
</comment>
<keyword evidence="6 8" id="KW-1133">Transmembrane helix</keyword>
<evidence type="ECO:0000256" key="1">
    <source>
        <dbReference type="ARBA" id="ARBA00004651"/>
    </source>
</evidence>
<dbReference type="InterPro" id="IPR035906">
    <property type="entry name" value="MetI-like_sf"/>
</dbReference>
<dbReference type="SUPFAM" id="SSF161098">
    <property type="entry name" value="MetI-like"/>
    <property type="match status" value="1"/>
</dbReference>
<dbReference type="AlphaFoldDB" id="A0A3N5BK43"/>
<dbReference type="RefSeq" id="WP_414731046.1">
    <property type="nucleotide sequence ID" value="NZ_RKRK01000002.1"/>
</dbReference>
<feature type="transmembrane region" description="Helical" evidence="8">
    <location>
        <begin position="198"/>
        <end position="217"/>
    </location>
</feature>
<dbReference type="GO" id="GO:0005886">
    <property type="term" value="C:plasma membrane"/>
    <property type="evidence" value="ECO:0007669"/>
    <property type="project" value="UniProtKB-SubCell"/>
</dbReference>
<evidence type="ECO:0000313" key="11">
    <source>
        <dbReference type="Proteomes" id="UP000277108"/>
    </source>
</evidence>
<evidence type="ECO:0000256" key="6">
    <source>
        <dbReference type="ARBA" id="ARBA00022989"/>
    </source>
</evidence>
<accession>A0A3N5BK43</accession>
<comment type="similarity">
    <text evidence="2">Belongs to the binding-protein-dependent transport system permease family. CysTW subfamily.</text>
</comment>
<keyword evidence="4" id="KW-1003">Cell membrane</keyword>
<feature type="transmembrane region" description="Helical" evidence="8">
    <location>
        <begin position="12"/>
        <end position="33"/>
    </location>
</feature>
<evidence type="ECO:0000256" key="8">
    <source>
        <dbReference type="RuleBase" id="RU363032"/>
    </source>
</evidence>
<dbReference type="Gene3D" id="1.10.3720.10">
    <property type="entry name" value="MetI-like"/>
    <property type="match status" value="1"/>
</dbReference>
<feature type="transmembrane region" description="Helical" evidence="8">
    <location>
        <begin position="135"/>
        <end position="158"/>
    </location>
</feature>
<evidence type="ECO:0000256" key="3">
    <source>
        <dbReference type="ARBA" id="ARBA00022448"/>
    </source>
</evidence>
<organism evidence="10 11">
    <name type="scientific">Abyssicoccus albus</name>
    <dbReference type="NCBI Taxonomy" id="1817405"/>
    <lineage>
        <taxon>Bacteria</taxon>
        <taxon>Bacillati</taxon>
        <taxon>Bacillota</taxon>
        <taxon>Bacilli</taxon>
        <taxon>Bacillales</taxon>
        <taxon>Abyssicoccaceae</taxon>
    </lineage>
</organism>
<sequence>MMSNIRKYIGLPYLVWILLFVLMPLVLLFFQSFQSQENTLTLANYMNFFTWSYIKMTIMSFIYALIITLFTLIVSYPIALLINSLRHKQFWLLIIILPTWINVLLKTYAFIGVFVKDGLLNNILNVFHLADQQFLFTPMAFIIVSVYIFIPFMILPIFNSLQDIDPALIRASHDLGASKIETFKRVIIPLSMNGVKTGIQVVFIPALSLFMITRLIAGNTIVTLGTAIEQQFLFNQNFGMGSTIGVFLVIIMILIMLVTKSNDQYGGMKS</sequence>
<proteinExistence type="inferred from homology"/>
<dbReference type="EMBL" id="RKRK01000002">
    <property type="protein sequence ID" value="RPF58244.1"/>
    <property type="molecule type" value="Genomic_DNA"/>
</dbReference>
<keyword evidence="5 8" id="KW-0812">Transmembrane</keyword>
<evidence type="ECO:0000256" key="2">
    <source>
        <dbReference type="ARBA" id="ARBA00007069"/>
    </source>
</evidence>
<protein>
    <submittedName>
        <fullName evidence="10">Spermidine/putrescine transport system permease protein</fullName>
    </submittedName>
</protein>
<comment type="caution">
    <text evidence="10">The sequence shown here is derived from an EMBL/GenBank/DDBJ whole genome shotgun (WGS) entry which is preliminary data.</text>
</comment>